<comment type="similarity">
    <text evidence="1">Belongs to the PspA/Vipp/IM30 family.</text>
</comment>
<dbReference type="Proteomes" id="UP001596250">
    <property type="component" value="Unassembled WGS sequence"/>
</dbReference>
<dbReference type="Pfam" id="PF04012">
    <property type="entry name" value="PspA_IM30"/>
    <property type="match status" value="1"/>
</dbReference>
<name>A0ABW1IJ86_9BACL</name>
<reference evidence="4" key="1">
    <citation type="journal article" date="2019" name="Int. J. Syst. Evol. Microbiol.">
        <title>The Global Catalogue of Microorganisms (GCM) 10K type strain sequencing project: providing services to taxonomists for standard genome sequencing and annotation.</title>
        <authorList>
            <consortium name="The Broad Institute Genomics Platform"/>
            <consortium name="The Broad Institute Genome Sequencing Center for Infectious Disease"/>
            <person name="Wu L."/>
            <person name="Ma J."/>
        </authorList>
    </citation>
    <scope>NUCLEOTIDE SEQUENCE [LARGE SCALE GENOMIC DNA]</scope>
    <source>
        <strain evidence="4">CCM 8749</strain>
    </source>
</reference>
<keyword evidence="4" id="KW-1185">Reference proteome</keyword>
<dbReference type="InterPro" id="IPR007157">
    <property type="entry name" value="PspA_VIPP1"/>
</dbReference>
<comment type="caution">
    <text evidence="3">The sequence shown here is derived from an EMBL/GenBank/DDBJ whole genome shotgun (WGS) entry which is preliminary data.</text>
</comment>
<dbReference type="EMBL" id="JBHSQV010000007">
    <property type="protein sequence ID" value="MFC5985113.1"/>
    <property type="molecule type" value="Genomic_DNA"/>
</dbReference>
<evidence type="ECO:0000313" key="3">
    <source>
        <dbReference type="EMBL" id="MFC5985113.1"/>
    </source>
</evidence>
<protein>
    <submittedName>
        <fullName evidence="3">PspA/IM30 family protein</fullName>
    </submittedName>
</protein>
<evidence type="ECO:0000256" key="1">
    <source>
        <dbReference type="ARBA" id="ARBA00043985"/>
    </source>
</evidence>
<gene>
    <name evidence="3" type="ORF">ACFPXP_01310</name>
</gene>
<evidence type="ECO:0000313" key="4">
    <source>
        <dbReference type="Proteomes" id="UP001596250"/>
    </source>
</evidence>
<organism evidence="3 4">
    <name type="scientific">Marinicrinis lubricantis</name>
    <dbReference type="NCBI Taxonomy" id="2086470"/>
    <lineage>
        <taxon>Bacteria</taxon>
        <taxon>Bacillati</taxon>
        <taxon>Bacillota</taxon>
        <taxon>Bacilli</taxon>
        <taxon>Bacillales</taxon>
        <taxon>Paenibacillaceae</taxon>
    </lineage>
</organism>
<dbReference type="PANTHER" id="PTHR31088:SF6">
    <property type="entry name" value="PHAGE SHOCK PROTEIN A"/>
    <property type="match status" value="1"/>
</dbReference>
<dbReference type="RefSeq" id="WP_379891637.1">
    <property type="nucleotide sequence ID" value="NZ_CBCSCT010000074.1"/>
</dbReference>
<accession>A0ABW1IJ86</accession>
<keyword evidence="2" id="KW-0175">Coiled coil</keyword>
<proteinExistence type="inferred from homology"/>
<sequence>MSVMKRVRDITAATIHEMLEKSENPLKVIEMYMMKQKEQMRQNEQLLYQTKTHAESLRVQYIQALALAEKRGEQAEWAVKAGEEHAARLALQEKLQQEEKYERYKRLYEETYSTVLELEQQLQEQREEYQEICDKREYYLARIRSAQLQKRLNEMSGSYGMDSGWFRRLEEKVTDLEVESKAWNDLRSAERYTHGNPHMNTMYRSRIEEELQSLKIKIQGRSEEK</sequence>
<dbReference type="PANTHER" id="PTHR31088">
    <property type="entry name" value="MEMBRANE-ASSOCIATED PROTEIN VIPP1, CHLOROPLASTIC"/>
    <property type="match status" value="1"/>
</dbReference>
<evidence type="ECO:0000256" key="2">
    <source>
        <dbReference type="SAM" id="Coils"/>
    </source>
</evidence>
<feature type="coiled-coil region" evidence="2">
    <location>
        <begin position="87"/>
        <end position="135"/>
    </location>
</feature>
<feature type="coiled-coil region" evidence="2">
    <location>
        <begin position="166"/>
        <end position="224"/>
    </location>
</feature>